<organism evidence="2 3">
    <name type="scientific">Geodia barretti</name>
    <name type="common">Barrett's horny sponge</name>
    <dbReference type="NCBI Taxonomy" id="519541"/>
    <lineage>
        <taxon>Eukaryota</taxon>
        <taxon>Metazoa</taxon>
        <taxon>Porifera</taxon>
        <taxon>Demospongiae</taxon>
        <taxon>Heteroscleromorpha</taxon>
        <taxon>Tetractinellida</taxon>
        <taxon>Astrophorina</taxon>
        <taxon>Geodiidae</taxon>
        <taxon>Geodia</taxon>
    </lineage>
</organism>
<accession>A0AA35SHR4</accession>
<evidence type="ECO:0000313" key="2">
    <source>
        <dbReference type="EMBL" id="CAI8030335.1"/>
    </source>
</evidence>
<sequence length="216" mass="23773">MVCLLNCMAVTLDPQTGTMWIHHYITTEGKFNPVLLTLVLSKLTKKVGVLLSADGYLHIYLDGGHIRKAASCLPVNQQLVDVYGRCTKIKSELLRGPETHEDPQEKMKQSLAASPISISGSVPTMPQLIKIKLPSQVGPKVTAFGTILLKDDLGNKVANIRKRVREDPEEMAIEVLREWLAGKGVEVSWESLIATLRDCDLSLMADQLTTALVQLS</sequence>
<name>A0AA35SHR4_GEOBA</name>
<dbReference type="AlphaFoldDB" id="A0AA35SHR4"/>
<dbReference type="PROSITE" id="PS50017">
    <property type="entry name" value="DEATH_DOMAIN"/>
    <property type="match status" value="1"/>
</dbReference>
<keyword evidence="3" id="KW-1185">Reference proteome</keyword>
<dbReference type="EMBL" id="CASHTH010002471">
    <property type="protein sequence ID" value="CAI8030335.1"/>
    <property type="molecule type" value="Genomic_DNA"/>
</dbReference>
<dbReference type="InterPro" id="IPR043136">
    <property type="entry name" value="B30.2/SPRY_sf"/>
</dbReference>
<proteinExistence type="predicted"/>
<evidence type="ECO:0000313" key="3">
    <source>
        <dbReference type="Proteomes" id="UP001174909"/>
    </source>
</evidence>
<dbReference type="Gene3D" id="1.10.533.10">
    <property type="entry name" value="Death Domain, Fas"/>
    <property type="match status" value="1"/>
</dbReference>
<protein>
    <recommendedName>
        <fullName evidence="1">Death domain-containing protein</fullName>
    </recommendedName>
</protein>
<dbReference type="SUPFAM" id="SSF47986">
    <property type="entry name" value="DEATH domain"/>
    <property type="match status" value="1"/>
</dbReference>
<feature type="domain" description="Death" evidence="1">
    <location>
        <begin position="149"/>
        <end position="212"/>
    </location>
</feature>
<gene>
    <name evidence="2" type="ORF">GBAR_LOCUS17198</name>
</gene>
<dbReference type="InterPro" id="IPR011029">
    <property type="entry name" value="DEATH-like_dom_sf"/>
</dbReference>
<dbReference type="InterPro" id="IPR000488">
    <property type="entry name" value="Death_dom"/>
</dbReference>
<dbReference type="Proteomes" id="UP001174909">
    <property type="component" value="Unassembled WGS sequence"/>
</dbReference>
<dbReference type="GO" id="GO:0007165">
    <property type="term" value="P:signal transduction"/>
    <property type="evidence" value="ECO:0007669"/>
    <property type="project" value="InterPro"/>
</dbReference>
<reference evidence="2" key="1">
    <citation type="submission" date="2023-03" db="EMBL/GenBank/DDBJ databases">
        <authorList>
            <person name="Steffen K."/>
            <person name="Cardenas P."/>
        </authorList>
    </citation>
    <scope>NUCLEOTIDE SEQUENCE</scope>
</reference>
<dbReference type="Gene3D" id="2.60.120.920">
    <property type="match status" value="1"/>
</dbReference>
<evidence type="ECO:0000259" key="1">
    <source>
        <dbReference type="PROSITE" id="PS50017"/>
    </source>
</evidence>
<comment type="caution">
    <text evidence="2">The sequence shown here is derived from an EMBL/GenBank/DDBJ whole genome shotgun (WGS) entry which is preliminary data.</text>
</comment>